<evidence type="ECO:0000256" key="2">
    <source>
        <dbReference type="SAM" id="Phobius"/>
    </source>
</evidence>
<dbReference type="Proteomes" id="UP000247476">
    <property type="component" value="Unassembled WGS sequence"/>
</dbReference>
<keyword evidence="2" id="KW-1133">Transmembrane helix</keyword>
<proteinExistence type="predicted"/>
<dbReference type="RefSeq" id="WP_110842759.1">
    <property type="nucleotide sequence ID" value="NZ_QJVJ01000012.1"/>
</dbReference>
<feature type="compositionally biased region" description="Polar residues" evidence="1">
    <location>
        <begin position="1"/>
        <end position="11"/>
    </location>
</feature>
<gene>
    <name evidence="3" type="ORF">DLM86_24850</name>
</gene>
<feature type="transmembrane region" description="Helical" evidence="2">
    <location>
        <begin position="159"/>
        <end position="176"/>
    </location>
</feature>
<evidence type="ECO:0000313" key="4">
    <source>
        <dbReference type="Proteomes" id="UP000247476"/>
    </source>
</evidence>
<protein>
    <submittedName>
        <fullName evidence="3">Uncharacterized protein</fullName>
    </submittedName>
</protein>
<name>A0A2V5JXU2_9BACL</name>
<dbReference type="EMBL" id="QJVJ01000012">
    <property type="protein sequence ID" value="PYI51638.1"/>
    <property type="molecule type" value="Genomic_DNA"/>
</dbReference>
<keyword evidence="2" id="KW-0812">Transmembrane</keyword>
<dbReference type="OrthoDB" id="82335at2"/>
<feature type="region of interest" description="Disordered" evidence="1">
    <location>
        <begin position="1"/>
        <end position="28"/>
    </location>
</feature>
<evidence type="ECO:0000313" key="3">
    <source>
        <dbReference type="EMBL" id="PYI51638.1"/>
    </source>
</evidence>
<accession>A0A2V5JXU2</accession>
<dbReference type="AlphaFoldDB" id="A0A2V5JXU2"/>
<feature type="transmembrane region" description="Helical" evidence="2">
    <location>
        <begin position="188"/>
        <end position="206"/>
    </location>
</feature>
<keyword evidence="2" id="KW-0472">Membrane</keyword>
<feature type="transmembrane region" description="Helical" evidence="2">
    <location>
        <begin position="101"/>
        <end position="123"/>
    </location>
</feature>
<evidence type="ECO:0000256" key="1">
    <source>
        <dbReference type="SAM" id="MobiDB-lite"/>
    </source>
</evidence>
<sequence>MNDSQQHNSGPTPDAVHNRGGAPGPQQEIDGRPHPAWDAFHPYAALVPRKRKWVVCLLSLLIPGTGHFYLGLMQKGLTVMLLIIMDIFAIVHFSINMSSIPLITLLALFLPIIYFYSLFDALLSTDKVNAYRYAPAPRPDGSPGEWSGEARNPAQSQPYIGWLLVAVGGLFFVFSAKPDWISFVLDKMGTMIGGMILIGIGLVLFLRKSKPK</sequence>
<feature type="transmembrane region" description="Helical" evidence="2">
    <location>
        <begin position="77"/>
        <end position="95"/>
    </location>
</feature>
<comment type="caution">
    <text evidence="3">The sequence shown here is derived from an EMBL/GenBank/DDBJ whole genome shotgun (WGS) entry which is preliminary data.</text>
</comment>
<keyword evidence="4" id="KW-1185">Reference proteome</keyword>
<organism evidence="3 4">
    <name type="scientific">Paenibacillus flagellatus</name>
    <dbReference type="NCBI Taxonomy" id="2211139"/>
    <lineage>
        <taxon>Bacteria</taxon>
        <taxon>Bacillati</taxon>
        <taxon>Bacillota</taxon>
        <taxon>Bacilli</taxon>
        <taxon>Bacillales</taxon>
        <taxon>Paenibacillaceae</taxon>
        <taxon>Paenibacillus</taxon>
    </lineage>
</organism>
<feature type="transmembrane region" description="Helical" evidence="2">
    <location>
        <begin position="52"/>
        <end position="70"/>
    </location>
</feature>
<reference evidence="3 4" key="1">
    <citation type="submission" date="2018-05" db="EMBL/GenBank/DDBJ databases">
        <title>Paenibacillus flagellatus sp. nov., isolated from selenium mineral soil.</title>
        <authorList>
            <person name="Dai X."/>
        </authorList>
    </citation>
    <scope>NUCLEOTIDE SEQUENCE [LARGE SCALE GENOMIC DNA]</scope>
    <source>
        <strain evidence="3 4">DXL2</strain>
    </source>
</reference>